<name>Q20539_CAEEL</name>
<dbReference type="AGR" id="WB:WBGene00018565"/>
<dbReference type="InParanoid" id="Q20539"/>
<dbReference type="STRING" id="6239.F47E1.1.1"/>
<proteinExistence type="predicted"/>
<organism evidence="2 3">
    <name type="scientific">Caenorhabditis elegans</name>
    <dbReference type="NCBI Taxonomy" id="6239"/>
    <lineage>
        <taxon>Eukaryota</taxon>
        <taxon>Metazoa</taxon>
        <taxon>Ecdysozoa</taxon>
        <taxon>Nematoda</taxon>
        <taxon>Chromadorea</taxon>
        <taxon>Rhabditida</taxon>
        <taxon>Rhabditina</taxon>
        <taxon>Rhabditomorpha</taxon>
        <taxon>Rhabditoidea</taxon>
        <taxon>Rhabditidae</taxon>
        <taxon>Peloderinae</taxon>
        <taxon>Caenorhabditis</taxon>
    </lineage>
</organism>
<gene>
    <name evidence="2" type="ORF">CELE_F47E1.1</name>
    <name evidence="2 4" type="ORF">F47E1.1</name>
</gene>
<evidence type="ECO:0000313" key="4">
    <source>
        <dbReference type="WormBase" id="F47E1.1"/>
    </source>
</evidence>
<dbReference type="PaxDb" id="6239-F47E1.1"/>
<keyword evidence="3" id="KW-1185">Reference proteome</keyword>
<accession>Q20539</accession>
<dbReference type="PhylomeDB" id="Q20539"/>
<dbReference type="AlphaFoldDB" id="Q20539"/>
<dbReference type="EMBL" id="BX284606">
    <property type="protein sequence ID" value="CCD71411.2"/>
    <property type="molecule type" value="Genomic_DNA"/>
</dbReference>
<reference evidence="2 3" key="1">
    <citation type="journal article" date="1998" name="Science">
        <title>Genome sequence of the nematode C. elegans: a platform for investigating biology.</title>
        <authorList>
            <consortium name="The C. elegans sequencing consortium"/>
            <person name="Sulson J.E."/>
            <person name="Waterston R."/>
        </authorList>
    </citation>
    <scope>NUCLEOTIDE SEQUENCE [LARGE SCALE GENOMIC DNA]</scope>
    <source>
        <strain evidence="2 3">Bristol N2</strain>
    </source>
</reference>
<dbReference type="FunCoup" id="Q20539">
    <property type="interactions" value="171"/>
</dbReference>
<dbReference type="UCSC" id="F47E1.1">
    <property type="organism name" value="c. elegans"/>
</dbReference>
<dbReference type="PIR" id="T16389">
    <property type="entry name" value="T16389"/>
</dbReference>
<dbReference type="Proteomes" id="UP000001940">
    <property type="component" value="Chromosome X"/>
</dbReference>
<protein>
    <submittedName>
        <fullName evidence="2">Activin_recp domain-containing protein</fullName>
    </submittedName>
</protein>
<dbReference type="HOGENOM" id="CLU_2040135_0_0_1"/>
<evidence type="ECO:0000313" key="2">
    <source>
        <dbReference type="EMBL" id="CCD71411.2"/>
    </source>
</evidence>
<dbReference type="WormBase" id="F47E1.1">
    <property type="protein sequence ID" value="CE53351"/>
    <property type="gene ID" value="WBGene00018565"/>
</dbReference>
<feature type="signal peptide" evidence="1">
    <location>
        <begin position="1"/>
        <end position="20"/>
    </location>
</feature>
<keyword evidence="1" id="KW-0732">Signal</keyword>
<evidence type="ECO:0000313" key="3">
    <source>
        <dbReference type="Proteomes" id="UP000001940"/>
    </source>
</evidence>
<sequence length="119" mass="13108">MHSAKTIILLLSLPMAAVMASKISCFVGYQGLEVAAEGGFDYCHTTLRVSPPHIGTYGGYLQSERPLEEDKTPSINGQCYLRPIGGKPFMECVCYRNLCNQPTSYADFEDAFLANPNHQ</sequence>
<dbReference type="Bgee" id="WBGene00018565">
    <property type="expression patterns" value="Expressed in anatomical system and 4 other cell types or tissues"/>
</dbReference>
<feature type="chain" id="PRO_5020919856" evidence="1">
    <location>
        <begin position="21"/>
        <end position="119"/>
    </location>
</feature>
<evidence type="ECO:0000256" key="1">
    <source>
        <dbReference type="SAM" id="SignalP"/>
    </source>
</evidence>